<name>A0ACC1H961_9FUNG</name>
<evidence type="ECO:0000313" key="1">
    <source>
        <dbReference type="EMBL" id="KAJ1671211.1"/>
    </source>
</evidence>
<dbReference type="EMBL" id="JAMZIH010008862">
    <property type="protein sequence ID" value="KAJ1671211.1"/>
    <property type="molecule type" value="Genomic_DNA"/>
</dbReference>
<reference evidence="1" key="1">
    <citation type="submission" date="2022-06" db="EMBL/GenBank/DDBJ databases">
        <title>Phylogenomic reconstructions and comparative analyses of Kickxellomycotina fungi.</title>
        <authorList>
            <person name="Reynolds N.K."/>
            <person name="Stajich J.E."/>
            <person name="Barry K."/>
            <person name="Grigoriev I.V."/>
            <person name="Crous P."/>
            <person name="Smith M.E."/>
        </authorList>
    </citation>
    <scope>NUCLEOTIDE SEQUENCE</scope>
    <source>
        <strain evidence="1">RSA 2271</strain>
    </source>
</reference>
<proteinExistence type="predicted"/>
<sequence length="145" mass="15694">MATALDRSDVDGYDGRDHCPPRYLRHHYPFHGNGGLRSGSGITDSPVHGYQPEIPMTPNTAPCISATVASTATTATTVLTKLCDPTDSNWDKSADNYGTTGTYISKKGFVRLSPINTIRAHAAVPPPPPKSADPRLQQRVYSEDR</sequence>
<accession>A0ACC1H961</accession>
<organism evidence="1 2">
    <name type="scientific">Spiromyces aspiralis</name>
    <dbReference type="NCBI Taxonomy" id="68401"/>
    <lineage>
        <taxon>Eukaryota</taxon>
        <taxon>Fungi</taxon>
        <taxon>Fungi incertae sedis</taxon>
        <taxon>Zoopagomycota</taxon>
        <taxon>Kickxellomycotina</taxon>
        <taxon>Kickxellomycetes</taxon>
        <taxon>Kickxellales</taxon>
        <taxon>Kickxellaceae</taxon>
        <taxon>Spiromyces</taxon>
    </lineage>
</organism>
<evidence type="ECO:0000313" key="2">
    <source>
        <dbReference type="Proteomes" id="UP001145114"/>
    </source>
</evidence>
<gene>
    <name evidence="1" type="ORF">EV182_007762</name>
</gene>
<feature type="non-terminal residue" evidence="1">
    <location>
        <position position="145"/>
    </location>
</feature>
<protein>
    <submittedName>
        <fullName evidence="1">Uncharacterized protein</fullName>
    </submittedName>
</protein>
<comment type="caution">
    <text evidence="1">The sequence shown here is derived from an EMBL/GenBank/DDBJ whole genome shotgun (WGS) entry which is preliminary data.</text>
</comment>
<keyword evidence="2" id="KW-1185">Reference proteome</keyword>
<dbReference type="Proteomes" id="UP001145114">
    <property type="component" value="Unassembled WGS sequence"/>
</dbReference>